<dbReference type="Proteomes" id="UP001292094">
    <property type="component" value="Unassembled WGS sequence"/>
</dbReference>
<dbReference type="Gene3D" id="3.30.60.30">
    <property type="match status" value="6"/>
</dbReference>
<dbReference type="PANTHER" id="PTHR10913:SF45">
    <property type="entry name" value="FOLLISTATIN, ISOFORM A-RELATED"/>
    <property type="match status" value="1"/>
</dbReference>
<dbReference type="SUPFAM" id="SSF100895">
    <property type="entry name" value="Kazal-type serine protease inhibitors"/>
    <property type="match status" value="6"/>
</dbReference>
<feature type="domain" description="Kazal-like" evidence="5">
    <location>
        <begin position="276"/>
        <end position="334"/>
    </location>
</feature>
<feature type="domain" description="Kazal-like" evidence="5">
    <location>
        <begin position="228"/>
        <end position="272"/>
    </location>
</feature>
<feature type="compositionally biased region" description="Low complexity" evidence="4">
    <location>
        <begin position="75"/>
        <end position="95"/>
    </location>
</feature>
<reference evidence="6" key="1">
    <citation type="submission" date="2023-11" db="EMBL/GenBank/DDBJ databases">
        <title>Genome assemblies of two species of porcelain crab, Petrolisthes cinctipes and Petrolisthes manimaculis (Anomura: Porcellanidae).</title>
        <authorList>
            <person name="Angst P."/>
        </authorList>
    </citation>
    <scope>NUCLEOTIDE SEQUENCE</scope>
    <source>
        <strain evidence="6">PB745_02</strain>
        <tissue evidence="6">Gill</tissue>
    </source>
</reference>
<keyword evidence="3" id="KW-1015">Disulfide bond</keyword>
<feature type="domain" description="Kazal-like" evidence="5">
    <location>
        <begin position="20"/>
        <end position="71"/>
    </location>
</feature>
<feature type="region of interest" description="Disordered" evidence="4">
    <location>
        <begin position="67"/>
        <end position="103"/>
    </location>
</feature>
<dbReference type="SMART" id="SM00280">
    <property type="entry name" value="KAZAL"/>
    <property type="match status" value="6"/>
</dbReference>
<dbReference type="PANTHER" id="PTHR10913">
    <property type="entry name" value="FOLLISTATIN-RELATED"/>
    <property type="match status" value="1"/>
</dbReference>
<evidence type="ECO:0000259" key="5">
    <source>
        <dbReference type="PROSITE" id="PS51465"/>
    </source>
</evidence>
<dbReference type="InterPro" id="IPR050653">
    <property type="entry name" value="Prot_Inhib_GrowthFact_Antg"/>
</dbReference>
<feature type="domain" description="Kazal-like" evidence="5">
    <location>
        <begin position="336"/>
        <end position="387"/>
    </location>
</feature>
<feature type="compositionally biased region" description="Low complexity" evidence="4">
    <location>
        <begin position="209"/>
        <end position="218"/>
    </location>
</feature>
<dbReference type="GO" id="GO:0030154">
    <property type="term" value="P:cell differentiation"/>
    <property type="evidence" value="ECO:0007669"/>
    <property type="project" value="TreeGrafter"/>
</dbReference>
<evidence type="ECO:0000256" key="2">
    <source>
        <dbReference type="ARBA" id="ARBA00022900"/>
    </source>
</evidence>
<evidence type="ECO:0000256" key="3">
    <source>
        <dbReference type="ARBA" id="ARBA00023157"/>
    </source>
</evidence>
<gene>
    <name evidence="6" type="ORF">Pmani_037520</name>
</gene>
<sequence length="387" mass="41891">MGVVLLLAPHVTPSPQLNRGVSQLTCPKSCEDSFRPVCGSDSTVYRNECHLRLAACKDDTIKKVNDGPCVRRETTSSSSSSSTSSSSSSSGTRRPSPSPSPCKEQCTKIFIPLCGSDGKSYNNLCIMEYESCRERHLNPNADPITVAHEGLCEDPKSDRPCQRTCSSTFDPVCGTDDNTYHNKCEMDVAKCLDDRVRQRFVGVCDVPNGSSGSRSSSGLRPSVTLRPEGTAPQASVVTPCEKSCTGFRPVCGSDGKTYGSDCHIENARCSNPTLRKDRDGVCPKDCSLVCDTREEPVCGNDGQTYKNLCFLIVARCKDPSLDINKAAPEGPCTRDSNVRPQCLLKCTDDHHPVCGSDGRTYRNRCQLEAATCTRQGLVRVSDGVCKS</sequence>
<evidence type="ECO:0000313" key="6">
    <source>
        <dbReference type="EMBL" id="KAK4289514.1"/>
    </source>
</evidence>
<feature type="domain" description="Kazal-like" evidence="5">
    <location>
        <begin position="96"/>
        <end position="154"/>
    </location>
</feature>
<protein>
    <recommendedName>
        <fullName evidence="5">Kazal-like domain-containing protein</fullName>
    </recommendedName>
</protein>
<dbReference type="Pfam" id="PF07648">
    <property type="entry name" value="Kazal_2"/>
    <property type="match status" value="5"/>
</dbReference>
<dbReference type="CDD" id="cd00104">
    <property type="entry name" value="KAZAL_FS"/>
    <property type="match status" value="5"/>
</dbReference>
<keyword evidence="7" id="KW-1185">Reference proteome</keyword>
<accession>A0AAE1NI19</accession>
<evidence type="ECO:0000256" key="1">
    <source>
        <dbReference type="ARBA" id="ARBA00022690"/>
    </source>
</evidence>
<evidence type="ECO:0000256" key="4">
    <source>
        <dbReference type="SAM" id="MobiDB-lite"/>
    </source>
</evidence>
<dbReference type="InterPro" id="IPR002350">
    <property type="entry name" value="Kazal_dom"/>
</dbReference>
<keyword evidence="2" id="KW-0722">Serine protease inhibitor</keyword>
<dbReference type="InterPro" id="IPR036058">
    <property type="entry name" value="Kazal_dom_sf"/>
</dbReference>
<dbReference type="Pfam" id="PF00050">
    <property type="entry name" value="Kazal_1"/>
    <property type="match status" value="1"/>
</dbReference>
<dbReference type="PROSITE" id="PS51465">
    <property type="entry name" value="KAZAL_2"/>
    <property type="match status" value="6"/>
</dbReference>
<name>A0AAE1NI19_9EUCA</name>
<feature type="region of interest" description="Disordered" evidence="4">
    <location>
        <begin position="209"/>
        <end position="231"/>
    </location>
</feature>
<proteinExistence type="predicted"/>
<dbReference type="AlphaFoldDB" id="A0AAE1NI19"/>
<dbReference type="GO" id="GO:0005576">
    <property type="term" value="C:extracellular region"/>
    <property type="evidence" value="ECO:0007669"/>
    <property type="project" value="TreeGrafter"/>
</dbReference>
<comment type="caution">
    <text evidence="6">The sequence shown here is derived from an EMBL/GenBank/DDBJ whole genome shotgun (WGS) entry which is preliminary data.</text>
</comment>
<organism evidence="6 7">
    <name type="scientific">Petrolisthes manimaculis</name>
    <dbReference type="NCBI Taxonomy" id="1843537"/>
    <lineage>
        <taxon>Eukaryota</taxon>
        <taxon>Metazoa</taxon>
        <taxon>Ecdysozoa</taxon>
        <taxon>Arthropoda</taxon>
        <taxon>Crustacea</taxon>
        <taxon>Multicrustacea</taxon>
        <taxon>Malacostraca</taxon>
        <taxon>Eumalacostraca</taxon>
        <taxon>Eucarida</taxon>
        <taxon>Decapoda</taxon>
        <taxon>Pleocyemata</taxon>
        <taxon>Anomura</taxon>
        <taxon>Galatheoidea</taxon>
        <taxon>Porcellanidae</taxon>
        <taxon>Petrolisthes</taxon>
    </lineage>
</organism>
<dbReference type="EMBL" id="JAWZYT010005827">
    <property type="protein sequence ID" value="KAK4289514.1"/>
    <property type="molecule type" value="Genomic_DNA"/>
</dbReference>
<evidence type="ECO:0000313" key="7">
    <source>
        <dbReference type="Proteomes" id="UP001292094"/>
    </source>
</evidence>
<feature type="domain" description="Kazal-like" evidence="5">
    <location>
        <begin position="155"/>
        <end position="206"/>
    </location>
</feature>
<keyword evidence="1" id="KW-0646">Protease inhibitor</keyword>